<evidence type="ECO:0000313" key="3">
    <source>
        <dbReference type="Proteomes" id="UP000236497"/>
    </source>
</evidence>
<feature type="transmembrane region" description="Helical" evidence="1">
    <location>
        <begin position="252"/>
        <end position="274"/>
    </location>
</feature>
<feature type="transmembrane region" description="Helical" evidence="1">
    <location>
        <begin position="866"/>
        <end position="887"/>
    </location>
</feature>
<dbReference type="PANTHER" id="PTHR38454:SF1">
    <property type="entry name" value="INTEGRAL MEMBRANE PROTEIN"/>
    <property type="match status" value="1"/>
</dbReference>
<dbReference type="OrthoDB" id="9815466at2"/>
<feature type="transmembrane region" description="Helical" evidence="1">
    <location>
        <begin position="171"/>
        <end position="187"/>
    </location>
</feature>
<feature type="transmembrane region" description="Helical" evidence="1">
    <location>
        <begin position="24"/>
        <end position="44"/>
    </location>
</feature>
<protein>
    <submittedName>
        <fullName evidence="2">Putative membrane protein</fullName>
    </submittedName>
</protein>
<keyword evidence="3" id="KW-1185">Reference proteome</keyword>
<name>A0A0H5SSQ8_HERHM</name>
<feature type="transmembrane region" description="Helical" evidence="1">
    <location>
        <begin position="342"/>
        <end position="363"/>
    </location>
</feature>
<dbReference type="EMBL" id="CVTD020000006">
    <property type="protein sequence ID" value="CRZ33333.1"/>
    <property type="molecule type" value="Genomic_DNA"/>
</dbReference>
<feature type="transmembrane region" description="Helical" evidence="1">
    <location>
        <begin position="421"/>
        <end position="438"/>
    </location>
</feature>
<dbReference type="InterPro" id="IPR018580">
    <property type="entry name" value="Uncharacterised_YfhO"/>
</dbReference>
<feature type="transmembrane region" description="Helical" evidence="1">
    <location>
        <begin position="199"/>
        <end position="227"/>
    </location>
</feature>
<keyword evidence="1" id="KW-0472">Membrane</keyword>
<feature type="transmembrane region" description="Helical" evidence="1">
    <location>
        <begin position="397"/>
        <end position="415"/>
    </location>
</feature>
<dbReference type="PANTHER" id="PTHR38454">
    <property type="entry name" value="INTEGRAL MEMBRANE PROTEIN-RELATED"/>
    <property type="match status" value="1"/>
</dbReference>
<gene>
    <name evidence="2" type="ORF">HHT355_0119</name>
</gene>
<proteinExistence type="predicted"/>
<accession>A0A0H5SSQ8</accession>
<sequence length="896" mass="102743">MVYMNGVKGTKRTNLTKFYKKCICLRYSVLFIILSFITFLPFIIEGKSFVWQIDGISQHYPILCYYGKLLRGLISGKGFPMVDFKLGLGFDTIMTLHYYALGDPVSLLAVFMTPQSSVLIYGLLVILRLYLAGLAFLLYAKLWSKNDFAIISGALIYTFCGYSLYAGVRHPFFLNPMIYLPLLFIGIEKLLTKKKQATFILAVFLSAISNFYFFYMLSIIAIIYFIIRYFNLNKKSKPKLIKGFLTTGFYTAGYYLIGLGMAAIVFLPVVYGFLQNGRAESSPKMLISIFHYTKGYYIRLLQGLFATGVSPGYWVNLTYSTVLAASLAVVMAYKKYRKIRTLLIFVFLALSIPAFGFMMNGFAYITNRWVFAVSLVAALVFVLTFEELLIRNKRVTFFLIIGTAGYGLLAFAFSSGSTVKYEFFILLFVSAVILLLQSNRLNIRNATRELILASLVVFTLAFHGHAYYSPKFHGYVNEFLTKDEVLINTTEGMTKLINNIEDENFYRVETYGDKVRNEALCANFNDVSAYFSIMDKNVTNYYKQLELLDQRNTYRFDNHDNRTVLNALSNVKYFITNQKSAAPYAYKLITEEEGEDKYYLFENLFWIPFGYTYDYYITEEEYADLNTLEKQNIMLSAVVLENPPEGFQKIVPDSGMGIKKLKTEITFDENIETDNNKIKVKEPGAAIIIDFESEPKSEVYLRLKDFNISRRAATMTNLKVKADGDAAKIVNVRSPYHNTYFRDDYLINTGYSKQSKSRITITFLQKGTFSFNGIDIYNVDMNYYKERIKELGKVTLSNMKMGNNIIEGNVNLDREKIMVFSIPYSRGWRAYVNGKRADILRANTMHMALILGEGENHISLKYRTPFLLEGAIISFASTVIFAFILFVNRRRVKLPA</sequence>
<feature type="transmembrane region" description="Helical" evidence="1">
    <location>
        <begin position="147"/>
        <end position="165"/>
    </location>
</feature>
<evidence type="ECO:0000313" key="2">
    <source>
        <dbReference type="EMBL" id="CRZ33333.1"/>
    </source>
</evidence>
<keyword evidence="1" id="KW-1133">Transmembrane helix</keyword>
<dbReference type="RefSeq" id="WP_103201522.1">
    <property type="nucleotide sequence ID" value="NZ_CVTD020000006.1"/>
</dbReference>
<keyword evidence="1" id="KW-0812">Transmembrane</keyword>
<reference evidence="2 3" key="1">
    <citation type="submission" date="2015-06" db="EMBL/GenBank/DDBJ databases">
        <authorList>
            <person name="Wibberg Daniel"/>
        </authorList>
    </citation>
    <scope>NUCLEOTIDE SEQUENCE [LARGE SCALE GENOMIC DNA]</scope>
    <source>
        <strain evidence="2 3">T3/55T</strain>
    </source>
</reference>
<feature type="transmembrane region" description="Helical" evidence="1">
    <location>
        <begin position="313"/>
        <end position="333"/>
    </location>
</feature>
<feature type="transmembrane region" description="Helical" evidence="1">
    <location>
        <begin position="369"/>
        <end position="390"/>
    </location>
</feature>
<organism evidence="2 3">
    <name type="scientific">Herbinix hemicellulosilytica</name>
    <dbReference type="NCBI Taxonomy" id="1564487"/>
    <lineage>
        <taxon>Bacteria</taxon>
        <taxon>Bacillati</taxon>
        <taxon>Bacillota</taxon>
        <taxon>Clostridia</taxon>
        <taxon>Lachnospirales</taxon>
        <taxon>Lachnospiraceae</taxon>
        <taxon>Herbinix</taxon>
    </lineage>
</organism>
<dbReference type="AlphaFoldDB" id="A0A0H5SSQ8"/>
<evidence type="ECO:0000256" key="1">
    <source>
        <dbReference type="SAM" id="Phobius"/>
    </source>
</evidence>
<dbReference type="Pfam" id="PF09586">
    <property type="entry name" value="YfhO"/>
    <property type="match status" value="1"/>
</dbReference>
<dbReference type="Proteomes" id="UP000236497">
    <property type="component" value="Unassembled WGS sequence"/>
</dbReference>
<feature type="transmembrane region" description="Helical" evidence="1">
    <location>
        <begin position="118"/>
        <end position="140"/>
    </location>
</feature>
<feature type="transmembrane region" description="Helical" evidence="1">
    <location>
        <begin position="450"/>
        <end position="468"/>
    </location>
</feature>